<dbReference type="InterPro" id="IPR001846">
    <property type="entry name" value="VWF_type-D"/>
</dbReference>
<protein>
    <submittedName>
        <fullName evidence="6">Kielin/chordin-like protein-like</fullName>
    </submittedName>
</protein>
<sequence>MHRLILLSFALIAVISTTSTEIKASPVTVNDIEATSGDEIHELAKRGGKIRIHIFGICTIDIEWGKKRSSFYRSTEIGLTITSDTTGEIVWEGPVNIADGETEVEVASDFKPDNNTQYTFQYTSSTGVSSSSQPVDCGSVEKDPHVTTFDGLKYNFNGNCSYTLTKSCDSGIHPSFEVTADFRARNRSYPYKPVTFMVAFNVISNGRQLIRINEDDTVLIKGQPMTPPSAEIGNDEGYVDVEQNRIQIHLKEPALSLTWERRIHGLNIGFNDINLRGKVCGLLGNDDGNPHNDFTLPDGRRTFHSEEFGNSWVIPDSCP</sequence>
<evidence type="ECO:0000256" key="2">
    <source>
        <dbReference type="ARBA" id="ARBA00023180"/>
    </source>
</evidence>
<evidence type="ECO:0000313" key="5">
    <source>
        <dbReference type="Proteomes" id="UP000694865"/>
    </source>
</evidence>
<dbReference type="PANTHER" id="PTHR11339:SF373">
    <property type="entry name" value="VWFD DOMAIN-CONTAINING PROTEIN"/>
    <property type="match status" value="1"/>
</dbReference>
<dbReference type="PANTHER" id="PTHR11339">
    <property type="entry name" value="EXTRACELLULAR MATRIX GLYCOPROTEIN RELATED"/>
    <property type="match status" value="1"/>
</dbReference>
<keyword evidence="3" id="KW-0732">Signal</keyword>
<dbReference type="SMART" id="SM00216">
    <property type="entry name" value="VWD"/>
    <property type="match status" value="1"/>
</dbReference>
<proteinExistence type="predicted"/>
<evidence type="ECO:0000313" key="6">
    <source>
        <dbReference type="RefSeq" id="XP_002738189.1"/>
    </source>
</evidence>
<keyword evidence="5" id="KW-1185">Reference proteome</keyword>
<dbReference type="RefSeq" id="XP_002738189.1">
    <property type="nucleotide sequence ID" value="XM_002738143.1"/>
</dbReference>
<feature type="chain" id="PRO_5045742596" evidence="3">
    <location>
        <begin position="21"/>
        <end position="319"/>
    </location>
</feature>
<dbReference type="InterPro" id="IPR050780">
    <property type="entry name" value="Mucin_vWF_Thrombospondin_sf"/>
</dbReference>
<dbReference type="PROSITE" id="PS51233">
    <property type="entry name" value="VWFD"/>
    <property type="match status" value="1"/>
</dbReference>
<organism evidence="5 6">
    <name type="scientific">Saccoglossus kowalevskii</name>
    <name type="common">Acorn worm</name>
    <dbReference type="NCBI Taxonomy" id="10224"/>
    <lineage>
        <taxon>Eukaryota</taxon>
        <taxon>Metazoa</taxon>
        <taxon>Hemichordata</taxon>
        <taxon>Enteropneusta</taxon>
        <taxon>Harrimaniidae</taxon>
        <taxon>Saccoglossus</taxon>
    </lineage>
</organism>
<feature type="signal peptide" evidence="3">
    <location>
        <begin position="1"/>
        <end position="20"/>
    </location>
</feature>
<accession>A0ABM0GVG8</accession>
<dbReference type="Pfam" id="PF00094">
    <property type="entry name" value="VWD"/>
    <property type="match status" value="1"/>
</dbReference>
<dbReference type="Proteomes" id="UP000694865">
    <property type="component" value="Unplaced"/>
</dbReference>
<reference evidence="6" key="1">
    <citation type="submission" date="2025-08" db="UniProtKB">
        <authorList>
            <consortium name="RefSeq"/>
        </authorList>
    </citation>
    <scope>IDENTIFICATION</scope>
    <source>
        <tissue evidence="6">Testes</tissue>
    </source>
</reference>
<evidence type="ECO:0000256" key="1">
    <source>
        <dbReference type="ARBA" id="ARBA00023157"/>
    </source>
</evidence>
<evidence type="ECO:0000259" key="4">
    <source>
        <dbReference type="PROSITE" id="PS51233"/>
    </source>
</evidence>
<gene>
    <name evidence="6" type="primary">LOC100368294</name>
</gene>
<keyword evidence="2" id="KW-0325">Glycoprotein</keyword>
<evidence type="ECO:0000256" key="3">
    <source>
        <dbReference type="SAM" id="SignalP"/>
    </source>
</evidence>
<feature type="domain" description="VWFD" evidence="4">
    <location>
        <begin position="136"/>
        <end position="319"/>
    </location>
</feature>
<keyword evidence="1" id="KW-1015">Disulfide bond</keyword>
<name>A0ABM0GVG8_SACKO</name>
<dbReference type="GeneID" id="100368294"/>